<organism evidence="1 2">
    <name type="scientific">Planktothrix tepida PCC 9214</name>
    <dbReference type="NCBI Taxonomy" id="671072"/>
    <lineage>
        <taxon>Bacteria</taxon>
        <taxon>Bacillati</taxon>
        <taxon>Cyanobacteriota</taxon>
        <taxon>Cyanophyceae</taxon>
        <taxon>Oscillatoriophycideae</taxon>
        <taxon>Oscillatoriales</taxon>
        <taxon>Microcoleaceae</taxon>
        <taxon>Planktothrix</taxon>
    </lineage>
</organism>
<evidence type="ECO:0000313" key="1">
    <source>
        <dbReference type="EMBL" id="CUR35713.1"/>
    </source>
</evidence>
<evidence type="ECO:0000313" key="2">
    <source>
        <dbReference type="Proteomes" id="UP000184315"/>
    </source>
</evidence>
<dbReference type="EMBL" id="CZDF01000179">
    <property type="protein sequence ID" value="CUR35713.1"/>
    <property type="molecule type" value="Genomic_DNA"/>
</dbReference>
<name>A0A1J1LVK0_9CYAN</name>
<keyword evidence="2" id="KW-1185">Reference proteome</keyword>
<sequence>MFNLFRFNFNKNILLFLMFLLGISIVFSTTIDGSQNNLQEFAISQTLSNTQSSLGINLGGVASYSTQFPFIDHFKTSPPWITTCQSKNTSDCHKVWDTEESDLLDLDEQGWVKSLPKPEDPPRYTQVSTIFFADIPKNTPIAGQYLILYDGEGTLEYGLSAKKDLALSKPGRDVINIDSSNTSIALILIAETDPNQTGNYLRNIRMIRAEDETRYQNGEQFNPAFLEKIKPFKTLRFMDWMQTNHSPQKEWKNRPVPERVTYSDVGVPLEVMIALSNQQKAEPWFNMPHQATDEYIRNFAQKVKAELNPNLNIYVEFSNEVWNWNFKQTHYALEQGQARWGKDKGDAFFQWYGMRSAQMCEIWKKEFGNQANRVICVISTQTYYKGAESHILECSYWVAEGNKPCYQGMDAYAIAGYFSGGLGELENSSVVQSWVNQGDQGINQAFEQLKKGGLLPKDWNSLVDNYKMFLRHAEIAKAKGLKLVAYEGGQHLVANPKDPNKEQVSKFFIQLNRDPQMYDAYLQLLQDWKQAGGTLFMHFSDIGKPTKYGSWGALESVYQPTSPKYQALEDFIDNNP</sequence>
<reference evidence="2" key="1">
    <citation type="submission" date="2015-10" db="EMBL/GenBank/DDBJ databases">
        <authorList>
            <person name="Regsiter A."/>
            <person name="william w."/>
        </authorList>
    </citation>
    <scope>NUCLEOTIDE SEQUENCE [LARGE SCALE GENOMIC DNA]</scope>
</reference>
<dbReference type="STRING" id="671072.PL9214710010"/>
<gene>
    <name evidence="1" type="ORF">PL9214710010</name>
</gene>
<accession>A0A1J1LVK0</accession>
<dbReference type="AlphaFoldDB" id="A0A1J1LVK0"/>
<protein>
    <submittedName>
        <fullName evidence="1">Cellulose-binding domain protein</fullName>
    </submittedName>
</protein>
<dbReference type="Proteomes" id="UP000184315">
    <property type="component" value="Unassembled WGS sequence"/>
</dbReference>
<proteinExistence type="predicted"/>
<dbReference type="OrthoDB" id="7783360at2"/>
<dbReference type="RefSeq" id="WP_072722647.1">
    <property type="nucleotide sequence ID" value="NZ_LN889817.1"/>
</dbReference>